<evidence type="ECO:0000256" key="2">
    <source>
        <dbReference type="ARBA" id="ARBA00022448"/>
    </source>
</evidence>
<dbReference type="GO" id="GO:0015385">
    <property type="term" value="F:sodium:proton antiporter activity"/>
    <property type="evidence" value="ECO:0007669"/>
    <property type="project" value="InterPro"/>
</dbReference>
<accession>A0A5C4NBH2</accession>
<dbReference type="GO" id="GO:0005886">
    <property type="term" value="C:plasma membrane"/>
    <property type="evidence" value="ECO:0007669"/>
    <property type="project" value="UniProtKB-SubCell"/>
</dbReference>
<dbReference type="Proteomes" id="UP000305709">
    <property type="component" value="Unassembled WGS sequence"/>
</dbReference>
<evidence type="ECO:0000256" key="4">
    <source>
        <dbReference type="ARBA" id="ARBA00022692"/>
    </source>
</evidence>
<evidence type="ECO:0000256" key="9">
    <source>
        <dbReference type="ARBA" id="ARBA00023201"/>
    </source>
</evidence>
<feature type="transmembrane region" description="Helical" evidence="10">
    <location>
        <begin position="169"/>
        <end position="188"/>
    </location>
</feature>
<dbReference type="GO" id="GO:0051453">
    <property type="term" value="P:regulation of intracellular pH"/>
    <property type="evidence" value="ECO:0007669"/>
    <property type="project" value="TreeGrafter"/>
</dbReference>
<keyword evidence="5 10" id="KW-1133">Transmembrane helix</keyword>
<keyword evidence="13" id="KW-1185">Reference proteome</keyword>
<dbReference type="OrthoDB" id="9809206at2"/>
<keyword evidence="9" id="KW-0739">Sodium transport</keyword>
<dbReference type="InterPro" id="IPR018422">
    <property type="entry name" value="Cation/H_exchanger_CPA1"/>
</dbReference>
<evidence type="ECO:0000256" key="6">
    <source>
        <dbReference type="ARBA" id="ARBA00023053"/>
    </source>
</evidence>
<dbReference type="PANTHER" id="PTHR10110">
    <property type="entry name" value="SODIUM/HYDROGEN EXCHANGER"/>
    <property type="match status" value="1"/>
</dbReference>
<dbReference type="CDD" id="cd00038">
    <property type="entry name" value="CAP_ED"/>
    <property type="match status" value="1"/>
</dbReference>
<organism evidence="12 13">
    <name type="scientific">Rubellimicrobium roseum</name>
    <dbReference type="NCBI Taxonomy" id="687525"/>
    <lineage>
        <taxon>Bacteria</taxon>
        <taxon>Pseudomonadati</taxon>
        <taxon>Pseudomonadota</taxon>
        <taxon>Alphaproteobacteria</taxon>
        <taxon>Rhodobacterales</taxon>
        <taxon>Roseobacteraceae</taxon>
        <taxon>Rubellimicrobium</taxon>
    </lineage>
</organism>
<gene>
    <name evidence="12" type="ORF">FHG71_16425</name>
</gene>
<dbReference type="SMART" id="SM00100">
    <property type="entry name" value="cNMP"/>
    <property type="match status" value="1"/>
</dbReference>
<keyword evidence="3" id="KW-1003">Cell membrane</keyword>
<dbReference type="InterPro" id="IPR006153">
    <property type="entry name" value="Cation/H_exchanger_TM"/>
</dbReference>
<feature type="transmembrane region" description="Helical" evidence="10">
    <location>
        <begin position="130"/>
        <end position="149"/>
    </location>
</feature>
<sequence length="834" mass="92216">MSLIVFLLVLAVFLTIIGLMQPLANRLRLPLTVVLAVVGIVLGAGATFLLRTPLTNAFNDLALAILDLPIGSEVFLYVFLPTLLFQTALTLEVRRLLDDWVPIFVLAILAVVIATFVIGLALAPFGVQPLIVCLIVASIVATTDPSAVVSIFRDISAPGRLGRLIEGESLLNDATAIALFSVFVGLATHQTQVGVLAVIGNFLLTLAGGCAFGYLATRAGLFLLGIVREYRLAEMSISLAIPYVIYILAEQIIGVSGVIAVVFGGLTLNLMGPARLRPEDWDYLTATWDQLAFWAGTLVFTLAALLVPRLLGEVTLLEIGLIAVVVVAALAARAIVLFGVLPLLTYARLSPSVSGPYKLVIMWGGLRGSVTLALALSVTENPFLPADDKRFVAVLATGFVLFTLLVQGTTLRRVIRRLGLDRLSPLDAALRNHVIAIALQNVREGVAETAKSYGLAQPNVRAEAKRFGERLEAAIRRAEDGSDILDRDRITLGLLTLAGREHDIVLEQFRERLISLRLVDRMLADASRLIDRTRAGGRSEYNRSAARALAYPSSFRLAHLLQRRLGVTGPLQRQMAQRFQLLVTTRIILRELHGFTDQRVRPIHGERVSELIHEIVSRREEQVEQALDALRLQYPGYAEELERRFIRKTALRREELEYQRLYEDRLIGPELHRSLMRSLSAERRKEDQRLPLDLAMKNREILRTSALFHDADQAAVDRVAEALVTVFAAPGDVLIRRGDPPESVYFIASGAVEVDMGHRKLRLGRGEMFGEMAVLGRRPRRSEVRAISYANLFCLDEGRFRELMQAIPSLREHVERTAVERQVLGGPRRPRLPA</sequence>
<dbReference type="Gene3D" id="6.10.140.1330">
    <property type="match status" value="1"/>
</dbReference>
<keyword evidence="8 10" id="KW-0472">Membrane</keyword>
<dbReference type="GO" id="GO:0015386">
    <property type="term" value="F:potassium:proton antiporter activity"/>
    <property type="evidence" value="ECO:0007669"/>
    <property type="project" value="TreeGrafter"/>
</dbReference>
<dbReference type="Gene3D" id="2.60.120.10">
    <property type="entry name" value="Jelly Rolls"/>
    <property type="match status" value="1"/>
</dbReference>
<feature type="transmembrane region" description="Helical" evidence="10">
    <location>
        <begin position="319"/>
        <end position="347"/>
    </location>
</feature>
<evidence type="ECO:0000256" key="7">
    <source>
        <dbReference type="ARBA" id="ARBA00023065"/>
    </source>
</evidence>
<feature type="transmembrane region" description="Helical" evidence="10">
    <location>
        <begin position="100"/>
        <end position="123"/>
    </location>
</feature>
<dbReference type="InterPro" id="IPR014710">
    <property type="entry name" value="RmlC-like_jellyroll"/>
</dbReference>
<reference evidence="12 13" key="1">
    <citation type="submission" date="2019-06" db="EMBL/GenBank/DDBJ databases">
        <authorList>
            <person name="Jiang L."/>
        </authorList>
    </citation>
    <scope>NUCLEOTIDE SEQUENCE [LARGE SCALE GENOMIC DNA]</scope>
    <source>
        <strain evidence="12 13">YIM 48858</strain>
    </source>
</reference>
<evidence type="ECO:0000256" key="1">
    <source>
        <dbReference type="ARBA" id="ARBA00004651"/>
    </source>
</evidence>
<dbReference type="Pfam" id="PF00999">
    <property type="entry name" value="Na_H_Exchanger"/>
    <property type="match status" value="1"/>
</dbReference>
<evidence type="ECO:0000256" key="8">
    <source>
        <dbReference type="ARBA" id="ARBA00023136"/>
    </source>
</evidence>
<dbReference type="PROSITE" id="PS50042">
    <property type="entry name" value="CNMP_BINDING_3"/>
    <property type="match status" value="1"/>
</dbReference>
<feature type="transmembrane region" description="Helical" evidence="10">
    <location>
        <begin position="291"/>
        <end position="307"/>
    </location>
</feature>
<keyword evidence="4 10" id="KW-0812">Transmembrane</keyword>
<evidence type="ECO:0000256" key="10">
    <source>
        <dbReference type="SAM" id="Phobius"/>
    </source>
</evidence>
<evidence type="ECO:0000259" key="11">
    <source>
        <dbReference type="PROSITE" id="PS50042"/>
    </source>
</evidence>
<feature type="transmembrane region" description="Helical" evidence="10">
    <location>
        <begin position="28"/>
        <end position="49"/>
    </location>
</feature>
<evidence type="ECO:0000313" key="12">
    <source>
        <dbReference type="EMBL" id="TNC66571.1"/>
    </source>
</evidence>
<dbReference type="InterPro" id="IPR018490">
    <property type="entry name" value="cNMP-bd_dom_sf"/>
</dbReference>
<proteinExistence type="predicted"/>
<feature type="transmembrane region" description="Helical" evidence="10">
    <location>
        <begin position="195"/>
        <end position="217"/>
    </location>
</feature>
<feature type="transmembrane region" description="Helical" evidence="10">
    <location>
        <begin position="359"/>
        <end position="379"/>
    </location>
</feature>
<feature type="transmembrane region" description="Helical" evidence="10">
    <location>
        <begin position="237"/>
        <end position="270"/>
    </location>
</feature>
<dbReference type="AlphaFoldDB" id="A0A5C4NBH2"/>
<evidence type="ECO:0000256" key="5">
    <source>
        <dbReference type="ARBA" id="ARBA00022989"/>
    </source>
</evidence>
<comment type="caution">
    <text evidence="12">The sequence shown here is derived from an EMBL/GenBank/DDBJ whole genome shotgun (WGS) entry which is preliminary data.</text>
</comment>
<dbReference type="EMBL" id="VDFV01000032">
    <property type="protein sequence ID" value="TNC66571.1"/>
    <property type="molecule type" value="Genomic_DNA"/>
</dbReference>
<comment type="subcellular location">
    <subcellularLocation>
        <location evidence="1">Cell membrane</location>
        <topology evidence="1">Multi-pass membrane protein</topology>
    </subcellularLocation>
</comment>
<feature type="transmembrane region" description="Helical" evidence="10">
    <location>
        <begin position="391"/>
        <end position="411"/>
    </location>
</feature>
<dbReference type="InterPro" id="IPR000595">
    <property type="entry name" value="cNMP-bd_dom"/>
</dbReference>
<dbReference type="SUPFAM" id="SSF51206">
    <property type="entry name" value="cAMP-binding domain-like"/>
    <property type="match status" value="1"/>
</dbReference>
<keyword evidence="2" id="KW-0813">Transport</keyword>
<feature type="domain" description="Cyclic nucleotide-binding" evidence="11">
    <location>
        <begin position="707"/>
        <end position="821"/>
    </location>
</feature>
<feature type="transmembrane region" description="Helical" evidence="10">
    <location>
        <begin position="61"/>
        <end position="80"/>
    </location>
</feature>
<keyword evidence="6" id="KW-0915">Sodium</keyword>
<name>A0A5C4NBH2_9RHOB</name>
<protein>
    <submittedName>
        <fullName evidence="12">Cyclic nucleotide-binding domain-containing protein</fullName>
    </submittedName>
</protein>
<evidence type="ECO:0000256" key="3">
    <source>
        <dbReference type="ARBA" id="ARBA00022475"/>
    </source>
</evidence>
<dbReference type="GO" id="GO:0098719">
    <property type="term" value="P:sodium ion import across plasma membrane"/>
    <property type="evidence" value="ECO:0007669"/>
    <property type="project" value="TreeGrafter"/>
</dbReference>
<evidence type="ECO:0000313" key="13">
    <source>
        <dbReference type="Proteomes" id="UP000305709"/>
    </source>
</evidence>
<dbReference type="Pfam" id="PF00027">
    <property type="entry name" value="cNMP_binding"/>
    <property type="match status" value="1"/>
</dbReference>
<dbReference type="PANTHER" id="PTHR10110:SF86">
    <property type="entry name" value="SODIUM_HYDROGEN EXCHANGER 7"/>
    <property type="match status" value="1"/>
</dbReference>
<dbReference type="RefSeq" id="WP_139082788.1">
    <property type="nucleotide sequence ID" value="NZ_VDFV01000032.1"/>
</dbReference>
<keyword evidence="7" id="KW-0406">Ion transport</keyword>